<keyword evidence="1" id="KW-0812">Transmembrane</keyword>
<dbReference type="AlphaFoldDB" id="A0AAN9AEV1"/>
<feature type="non-terminal residue" evidence="2">
    <location>
        <position position="1"/>
    </location>
</feature>
<name>A0AAN9AEV1_HALRR</name>
<gene>
    <name evidence="2" type="ORF">SK128_003378</name>
</gene>
<protein>
    <submittedName>
        <fullName evidence="2">Uncharacterized protein</fullName>
    </submittedName>
</protein>
<dbReference type="Gene3D" id="1.20.1250.20">
    <property type="entry name" value="MFS general substrate transporter like domains"/>
    <property type="match status" value="1"/>
</dbReference>
<accession>A0AAN9AEV1</accession>
<organism evidence="2 3">
    <name type="scientific">Halocaridina rubra</name>
    <name type="common">Hawaiian red shrimp</name>
    <dbReference type="NCBI Taxonomy" id="373956"/>
    <lineage>
        <taxon>Eukaryota</taxon>
        <taxon>Metazoa</taxon>
        <taxon>Ecdysozoa</taxon>
        <taxon>Arthropoda</taxon>
        <taxon>Crustacea</taxon>
        <taxon>Multicrustacea</taxon>
        <taxon>Malacostraca</taxon>
        <taxon>Eumalacostraca</taxon>
        <taxon>Eucarida</taxon>
        <taxon>Decapoda</taxon>
        <taxon>Pleocyemata</taxon>
        <taxon>Caridea</taxon>
        <taxon>Atyoidea</taxon>
        <taxon>Atyidae</taxon>
        <taxon>Halocaridina</taxon>
    </lineage>
</organism>
<evidence type="ECO:0000313" key="2">
    <source>
        <dbReference type="EMBL" id="KAK7081982.1"/>
    </source>
</evidence>
<proteinExistence type="predicted"/>
<dbReference type="InterPro" id="IPR036259">
    <property type="entry name" value="MFS_trans_sf"/>
</dbReference>
<evidence type="ECO:0000256" key="1">
    <source>
        <dbReference type="SAM" id="Phobius"/>
    </source>
</evidence>
<reference evidence="2 3" key="1">
    <citation type="submission" date="2023-11" db="EMBL/GenBank/DDBJ databases">
        <title>Halocaridina rubra genome assembly.</title>
        <authorList>
            <person name="Smith C."/>
        </authorList>
    </citation>
    <scope>NUCLEOTIDE SEQUENCE [LARGE SCALE GENOMIC DNA]</scope>
    <source>
        <strain evidence="2">EP-1</strain>
        <tissue evidence="2">Whole</tissue>
    </source>
</reference>
<evidence type="ECO:0000313" key="3">
    <source>
        <dbReference type="Proteomes" id="UP001381693"/>
    </source>
</evidence>
<keyword evidence="1" id="KW-1133">Transmembrane helix</keyword>
<dbReference type="EMBL" id="JAXCGZ010004294">
    <property type="protein sequence ID" value="KAK7081982.1"/>
    <property type="molecule type" value="Genomic_DNA"/>
</dbReference>
<keyword evidence="1" id="KW-0472">Membrane</keyword>
<comment type="caution">
    <text evidence="2">The sequence shown here is derived from an EMBL/GenBank/DDBJ whole genome shotgun (WGS) entry which is preliminary data.</text>
</comment>
<feature type="transmembrane region" description="Helical" evidence="1">
    <location>
        <begin position="12"/>
        <end position="32"/>
    </location>
</feature>
<dbReference type="Proteomes" id="UP001381693">
    <property type="component" value="Unassembled WGS sequence"/>
</dbReference>
<keyword evidence="3" id="KW-1185">Reference proteome</keyword>
<sequence>LECTPCKHRGLVGMLLGLPFGLYLGVIVGIAYEFREWRYTYLSGLLPCLILLPISL</sequence>